<feature type="compositionally biased region" description="Polar residues" evidence="1">
    <location>
        <begin position="1"/>
        <end position="10"/>
    </location>
</feature>
<sequence>MFRSSQSHGSSALEAIGTDDETGVLTMGRRRHRRRGDKAAEPSFNLLGRGRLVDLSMNGADQLIQTLDHPDLPMGSGAQGSPFWPVLLSGEVGTICHHHDVSPAIVDDQRGADDGAAQLEFSRLSPSLPGVIGPKPAVAGAKIQDTSLWAIGGTRLRCNEWAVWHPIERYFELRNRLTNRRSLRSRRLDFAKVQHPEVVACQMIEDAIHDYRLRGTFA</sequence>
<proteinExistence type="predicted"/>
<gene>
    <name evidence="2" type="ORF">A6D92_13930</name>
</gene>
<evidence type="ECO:0000256" key="1">
    <source>
        <dbReference type="SAM" id="MobiDB-lite"/>
    </source>
</evidence>
<dbReference type="EMBL" id="LWLV01001270">
    <property type="protein sequence ID" value="OTA40728.1"/>
    <property type="molecule type" value="Genomic_DNA"/>
</dbReference>
<evidence type="ECO:0000313" key="3">
    <source>
        <dbReference type="Proteomes" id="UP000194267"/>
    </source>
</evidence>
<comment type="caution">
    <text evidence="2">The sequence shown here is derived from an EMBL/GenBank/DDBJ whole genome shotgun (WGS) entry which is preliminary data.</text>
</comment>
<reference evidence="3" key="1">
    <citation type="submission" date="2016-04" db="EMBL/GenBank/DDBJ databases">
        <authorList>
            <person name="Antunes L.P."/>
            <person name="Martins L.F."/>
            <person name="Pereira R.V."/>
            <person name="Thomas A.M."/>
            <person name="Barbosa D."/>
            <person name="Nascimento L."/>
            <person name="Silva G.M."/>
            <person name="Condomitti G.W."/>
            <person name="Digiampietri L.A."/>
            <person name="Lombardi K.C."/>
            <person name="Ramos P.L."/>
            <person name="Quaggio R.B."/>
            <person name="Oliveira J.C."/>
            <person name="Pascon R.C."/>
            <person name="Cruz J.B."/>
            <person name="Silva A.M."/>
            <person name="Setubal J.C."/>
        </authorList>
    </citation>
    <scope>NUCLEOTIDE SEQUENCE [LARGE SCALE GENOMIC DNA]</scope>
</reference>
<accession>A0A1Y2T2Z7</accession>
<evidence type="ECO:0000313" key="2">
    <source>
        <dbReference type="EMBL" id="OTA40728.1"/>
    </source>
</evidence>
<dbReference type="AlphaFoldDB" id="A0A1Y2T2Z7"/>
<dbReference type="Proteomes" id="UP000194267">
    <property type="component" value="Unassembled WGS sequence"/>
</dbReference>
<feature type="region of interest" description="Disordered" evidence="1">
    <location>
        <begin position="1"/>
        <end position="41"/>
    </location>
</feature>
<organism evidence="2 3">
    <name type="scientific">Symbiobacterium thermophilum</name>
    <dbReference type="NCBI Taxonomy" id="2734"/>
    <lineage>
        <taxon>Bacteria</taxon>
        <taxon>Bacillati</taxon>
        <taxon>Bacillota</taxon>
        <taxon>Clostridia</taxon>
        <taxon>Eubacteriales</taxon>
        <taxon>Symbiobacteriaceae</taxon>
        <taxon>Symbiobacterium</taxon>
    </lineage>
</organism>
<protein>
    <submittedName>
        <fullName evidence="2">Uncharacterized protein</fullName>
    </submittedName>
</protein>
<name>A0A1Y2T2Z7_SYMTR</name>